<dbReference type="Pfam" id="PF16068">
    <property type="entry name" value="DUF4810"/>
    <property type="match status" value="1"/>
</dbReference>
<reference evidence="3" key="1">
    <citation type="submission" date="2015-10" db="EMBL/GenBank/DDBJ databases">
        <title>Metagenome-Assembled Genomes uncover a global brackish microbiome.</title>
        <authorList>
            <person name="Hugerth L.W."/>
            <person name="Larsson J."/>
            <person name="Alneberg J."/>
            <person name="Lindh M.V."/>
            <person name="Legrand C."/>
            <person name="Pinhassi J."/>
            <person name="Andersson A."/>
        </authorList>
    </citation>
    <scope>NUCLEOTIDE SEQUENCE [LARGE SCALE GENOMIC DNA]</scope>
</reference>
<evidence type="ECO:0008006" key="4">
    <source>
        <dbReference type="Google" id="ProtNLM"/>
    </source>
</evidence>
<dbReference type="AlphaFoldDB" id="A0A0R2PTG2"/>
<dbReference type="InterPro" id="IPR014508">
    <property type="entry name" value="UCP020555_TPR-like"/>
</dbReference>
<name>A0A0R2PTG2_9GAMM</name>
<feature type="chain" id="PRO_5006421847" description="DUF4810 domain-containing protein" evidence="1">
    <location>
        <begin position="22"/>
        <end position="119"/>
    </location>
</feature>
<dbReference type="PIRSF" id="PIRSF020555">
    <property type="entry name" value="UCP020555"/>
    <property type="match status" value="1"/>
</dbReference>
<evidence type="ECO:0000313" key="2">
    <source>
        <dbReference type="EMBL" id="KRO40194.1"/>
    </source>
</evidence>
<organism evidence="2 3">
    <name type="scientific">SAR86 cluster bacterium BACL1 MAG-120920-bin57</name>
    <dbReference type="NCBI Taxonomy" id="1655571"/>
    <lineage>
        <taxon>Bacteria</taxon>
        <taxon>Pseudomonadati</taxon>
        <taxon>Pseudomonadota</taxon>
        <taxon>Gammaproteobacteria</taxon>
        <taxon>SAR86 cluster</taxon>
    </lineage>
</organism>
<proteinExistence type="predicted"/>
<dbReference type="Proteomes" id="UP000050874">
    <property type="component" value="Unassembled WGS sequence"/>
</dbReference>
<dbReference type="EMBL" id="LIAV01000161">
    <property type="protein sequence ID" value="KRO40194.1"/>
    <property type="molecule type" value="Genomic_DNA"/>
</dbReference>
<accession>A0A0R2PTG2</accession>
<keyword evidence="1" id="KW-0732">Signal</keyword>
<dbReference type="PROSITE" id="PS51257">
    <property type="entry name" value="PROKAR_LIPOPROTEIN"/>
    <property type="match status" value="1"/>
</dbReference>
<feature type="signal peptide" evidence="1">
    <location>
        <begin position="1"/>
        <end position="21"/>
    </location>
</feature>
<sequence length="119" mass="13177">MKNYTSTLLTLAFLVGGCATANTGYYWENYSGTLYQYKQNPGPETRSKHIAELRKIINKASSKGSRVPPGIHAELGYMMAVDGDKVSALSELQKEATTYPESKTFIERIYLMLGLGDSQ</sequence>
<comment type="caution">
    <text evidence="2">The sequence shown here is derived from an EMBL/GenBank/DDBJ whole genome shotgun (WGS) entry which is preliminary data.</text>
</comment>
<protein>
    <recommendedName>
        <fullName evidence="4">DUF4810 domain-containing protein</fullName>
    </recommendedName>
</protein>
<evidence type="ECO:0000256" key="1">
    <source>
        <dbReference type="SAM" id="SignalP"/>
    </source>
</evidence>
<gene>
    <name evidence="2" type="ORF">ABR63_08615</name>
</gene>
<evidence type="ECO:0000313" key="3">
    <source>
        <dbReference type="Proteomes" id="UP000050874"/>
    </source>
</evidence>